<dbReference type="PANTHER" id="PTHR30146:SF148">
    <property type="entry name" value="HTH-TYPE TRANSCRIPTIONAL REPRESSOR PURR-RELATED"/>
    <property type="match status" value="1"/>
</dbReference>
<dbReference type="SUPFAM" id="SSF47413">
    <property type="entry name" value="lambda repressor-like DNA-binding domains"/>
    <property type="match status" value="1"/>
</dbReference>
<dbReference type="SMART" id="SM00354">
    <property type="entry name" value="HTH_LACI"/>
    <property type="match status" value="1"/>
</dbReference>
<proteinExistence type="predicted"/>
<dbReference type="OrthoDB" id="9785139at2"/>
<dbReference type="InterPro" id="IPR010982">
    <property type="entry name" value="Lambda_DNA-bd_dom_sf"/>
</dbReference>
<evidence type="ECO:0000256" key="2">
    <source>
        <dbReference type="ARBA" id="ARBA00023015"/>
    </source>
</evidence>
<dbReference type="InterPro" id="IPR028082">
    <property type="entry name" value="Peripla_BP_I"/>
</dbReference>
<evidence type="ECO:0000256" key="4">
    <source>
        <dbReference type="ARBA" id="ARBA00023163"/>
    </source>
</evidence>
<dbReference type="Gene3D" id="1.10.260.40">
    <property type="entry name" value="lambda repressor-like DNA-binding domains"/>
    <property type="match status" value="1"/>
</dbReference>
<dbReference type="Proteomes" id="UP000277094">
    <property type="component" value="Unassembled WGS sequence"/>
</dbReference>
<accession>A0A3N0DPM5</accession>
<organism evidence="6 7">
    <name type="scientific">Nocardioides marmorisolisilvae</name>
    <dbReference type="NCBI Taxonomy" id="1542737"/>
    <lineage>
        <taxon>Bacteria</taxon>
        <taxon>Bacillati</taxon>
        <taxon>Actinomycetota</taxon>
        <taxon>Actinomycetes</taxon>
        <taxon>Propionibacteriales</taxon>
        <taxon>Nocardioidaceae</taxon>
        <taxon>Nocardioides</taxon>
    </lineage>
</organism>
<evidence type="ECO:0000256" key="3">
    <source>
        <dbReference type="ARBA" id="ARBA00023125"/>
    </source>
</evidence>
<dbReference type="RefSeq" id="WP_123235193.1">
    <property type="nucleotide sequence ID" value="NZ_RJSG01000003.1"/>
</dbReference>
<evidence type="ECO:0000259" key="5">
    <source>
        <dbReference type="PROSITE" id="PS50932"/>
    </source>
</evidence>
<feature type="domain" description="HTH lacI-type" evidence="5">
    <location>
        <begin position="5"/>
        <end position="60"/>
    </location>
</feature>
<gene>
    <name evidence="6" type="ORF">EFL95_16490</name>
</gene>
<protein>
    <submittedName>
        <fullName evidence="6">LacI family transcriptional regulator</fullName>
    </submittedName>
</protein>
<dbReference type="CDD" id="cd01392">
    <property type="entry name" value="HTH_LacI"/>
    <property type="match status" value="1"/>
</dbReference>
<keyword evidence="1" id="KW-0678">Repressor</keyword>
<dbReference type="GO" id="GO:0003700">
    <property type="term" value="F:DNA-binding transcription factor activity"/>
    <property type="evidence" value="ECO:0007669"/>
    <property type="project" value="TreeGrafter"/>
</dbReference>
<dbReference type="Gene3D" id="3.40.50.2300">
    <property type="match status" value="2"/>
</dbReference>
<evidence type="ECO:0000313" key="7">
    <source>
        <dbReference type="Proteomes" id="UP000277094"/>
    </source>
</evidence>
<dbReference type="PANTHER" id="PTHR30146">
    <property type="entry name" value="LACI-RELATED TRANSCRIPTIONAL REPRESSOR"/>
    <property type="match status" value="1"/>
</dbReference>
<dbReference type="EMBL" id="RJSG01000003">
    <property type="protein sequence ID" value="RNL77607.1"/>
    <property type="molecule type" value="Genomic_DNA"/>
</dbReference>
<dbReference type="PROSITE" id="PS50932">
    <property type="entry name" value="HTH_LACI_2"/>
    <property type="match status" value="1"/>
</dbReference>
<keyword evidence="7" id="KW-1185">Reference proteome</keyword>
<evidence type="ECO:0000313" key="6">
    <source>
        <dbReference type="EMBL" id="RNL77607.1"/>
    </source>
</evidence>
<keyword evidence="2" id="KW-0805">Transcription regulation</keyword>
<dbReference type="CDD" id="cd06267">
    <property type="entry name" value="PBP1_LacI_sugar_binding-like"/>
    <property type="match status" value="1"/>
</dbReference>
<dbReference type="Pfam" id="PF00356">
    <property type="entry name" value="LacI"/>
    <property type="match status" value="1"/>
</dbReference>
<name>A0A3N0DPM5_9ACTN</name>
<reference evidence="6 7" key="1">
    <citation type="submission" date="2018-11" db="EMBL/GenBank/DDBJ databases">
        <authorList>
            <person name="Li F."/>
        </authorList>
    </citation>
    <scope>NUCLEOTIDE SEQUENCE [LARGE SCALE GENOMIC DNA]</scope>
    <source>
        <strain evidence="6 7">KIS18-7</strain>
    </source>
</reference>
<comment type="caution">
    <text evidence="6">The sequence shown here is derived from an EMBL/GenBank/DDBJ whole genome shotgun (WGS) entry which is preliminary data.</text>
</comment>
<dbReference type="InterPro" id="IPR000843">
    <property type="entry name" value="HTH_LacI"/>
</dbReference>
<sequence length="327" mass="34345">MAGRVTLADVARAAGVDISLVSRVLRGEDVKVREETRARIIEQARVLEYRPNAIARSLKNAKAGAFGLVIPTFNNPVYAQIIIGAEAAAARLGSVMLTTSGEGWDRTNWLEALDGGRVDGLLIAGGSGIDHSRLSVPYLMVNRAVPGVDRYVVLDDEKASRMAVDHLAGLGHRRIAFIGGPAGADTSVRRLSGFEQACRDRGLEQIAEPIPGEYTAVGGREAMRRLLEADLGLSGVVVANLPSAVGALQALDDAGVQVPEDLSVVAIHDAELAGLVRPSLTTVQMPLTQLGARAIELLATSSPSASINEVVAKPMQVVVRDSTGPVA</sequence>
<keyword evidence="3" id="KW-0238">DNA-binding</keyword>
<dbReference type="Pfam" id="PF13377">
    <property type="entry name" value="Peripla_BP_3"/>
    <property type="match status" value="1"/>
</dbReference>
<dbReference type="AlphaFoldDB" id="A0A3N0DPM5"/>
<dbReference type="InterPro" id="IPR046335">
    <property type="entry name" value="LacI/GalR-like_sensor"/>
</dbReference>
<keyword evidence="4" id="KW-0804">Transcription</keyword>
<dbReference type="SUPFAM" id="SSF53822">
    <property type="entry name" value="Periplasmic binding protein-like I"/>
    <property type="match status" value="1"/>
</dbReference>
<dbReference type="GO" id="GO:0000976">
    <property type="term" value="F:transcription cis-regulatory region binding"/>
    <property type="evidence" value="ECO:0007669"/>
    <property type="project" value="TreeGrafter"/>
</dbReference>
<evidence type="ECO:0000256" key="1">
    <source>
        <dbReference type="ARBA" id="ARBA00022491"/>
    </source>
</evidence>